<dbReference type="AlphaFoldDB" id="A0A0G0U608"/>
<reference evidence="2 3" key="1">
    <citation type="journal article" date="2015" name="Nature">
        <title>rRNA introns, odd ribosomes, and small enigmatic genomes across a large radiation of phyla.</title>
        <authorList>
            <person name="Brown C.T."/>
            <person name="Hug L.A."/>
            <person name="Thomas B.C."/>
            <person name="Sharon I."/>
            <person name="Castelle C.J."/>
            <person name="Singh A."/>
            <person name="Wilkins M.J."/>
            <person name="Williams K.H."/>
            <person name="Banfield J.F."/>
        </authorList>
    </citation>
    <scope>NUCLEOTIDE SEQUENCE [LARGE SCALE GENOMIC DNA]</scope>
</reference>
<gene>
    <name evidence="2" type="ORF">UT92_C0011G0006</name>
</gene>
<proteinExistence type="predicted"/>
<sequence length="133" mass="14427">MRHYLKGLVIAAATLYIAQMAVPTIDIGVSIKNYALVVGAIFLIVQIINPIFSLVLLPINHLTFGLVMFALNVALFFSLIRFLPGFTVGAFDFPGTTVDGVILPAVSFNQTSTIVLVALIIALVQKILHIIFE</sequence>
<name>A0A0G0U608_9BACT</name>
<feature type="transmembrane region" description="Helical" evidence="1">
    <location>
        <begin position="102"/>
        <end position="124"/>
    </location>
</feature>
<dbReference type="Proteomes" id="UP000034489">
    <property type="component" value="Unassembled WGS sequence"/>
</dbReference>
<evidence type="ECO:0000313" key="2">
    <source>
        <dbReference type="EMBL" id="KKR54895.1"/>
    </source>
</evidence>
<comment type="caution">
    <text evidence="2">The sequence shown here is derived from an EMBL/GenBank/DDBJ whole genome shotgun (WGS) entry which is preliminary data.</text>
</comment>
<accession>A0A0G0U608</accession>
<dbReference type="Pfam" id="PF04020">
    <property type="entry name" value="Phage_holin_4_2"/>
    <property type="match status" value="1"/>
</dbReference>
<feature type="transmembrane region" description="Helical" evidence="1">
    <location>
        <begin position="64"/>
        <end position="82"/>
    </location>
</feature>
<organism evidence="2 3">
    <name type="scientific">Candidatus Curtissbacteria bacterium GW2011_GWA1_40_24</name>
    <dbReference type="NCBI Taxonomy" id="1618406"/>
    <lineage>
        <taxon>Bacteria</taxon>
        <taxon>Candidatus Curtissiibacteriota</taxon>
    </lineage>
</organism>
<dbReference type="InterPro" id="IPR007165">
    <property type="entry name" value="Phage_holin_4_2"/>
</dbReference>
<keyword evidence="1" id="KW-0812">Transmembrane</keyword>
<protein>
    <submittedName>
        <fullName evidence="2">Uncharacterized protein</fullName>
    </submittedName>
</protein>
<keyword evidence="1" id="KW-1133">Transmembrane helix</keyword>
<feature type="transmembrane region" description="Helical" evidence="1">
    <location>
        <begin position="33"/>
        <end position="57"/>
    </location>
</feature>
<dbReference type="EMBL" id="LBYQ01000011">
    <property type="protein sequence ID" value="KKR54895.1"/>
    <property type="molecule type" value="Genomic_DNA"/>
</dbReference>
<keyword evidence="1" id="KW-0472">Membrane</keyword>
<evidence type="ECO:0000313" key="3">
    <source>
        <dbReference type="Proteomes" id="UP000034489"/>
    </source>
</evidence>
<evidence type="ECO:0000256" key="1">
    <source>
        <dbReference type="SAM" id="Phobius"/>
    </source>
</evidence>